<dbReference type="Pfam" id="PF13419">
    <property type="entry name" value="HAD_2"/>
    <property type="match status" value="1"/>
</dbReference>
<dbReference type="GO" id="GO:0005829">
    <property type="term" value="C:cytosol"/>
    <property type="evidence" value="ECO:0007669"/>
    <property type="project" value="TreeGrafter"/>
</dbReference>
<sequence length="234" mass="25538">MSNSDSGSSSKARKTPLYEGVFFDLDGTLADTAPDLVAAANLLRIKRNLDPLPYEVLRPRASTGARGLIFGAFGYDKDHPEFEELRLEFLANYEKDICVHTKLFDGVSDILDDLETHSITWGIVTNKSERLTHPLLNLMNLAKRSQAIIGGDTTPFAKPHPAPILKAAEICSVNPLNCIYVGDDLRDIEAGKAAGMKTVAAAYGYCGCDEHFSEWGADHIIHHPSELSALLLAN</sequence>
<evidence type="ECO:0000256" key="6">
    <source>
        <dbReference type="ARBA" id="ARBA00022723"/>
    </source>
</evidence>
<dbReference type="AlphaFoldDB" id="A0A229FWK3"/>
<accession>A0A229FWK3</accession>
<dbReference type="RefSeq" id="WP_089515413.1">
    <property type="nucleotide sequence ID" value="NZ_NJGG01000001.1"/>
</dbReference>
<dbReference type="OrthoDB" id="9776368at2"/>
<dbReference type="GO" id="GO:0046872">
    <property type="term" value="F:metal ion binding"/>
    <property type="evidence" value="ECO:0007669"/>
    <property type="project" value="UniProtKB-KW"/>
</dbReference>
<evidence type="ECO:0000256" key="5">
    <source>
        <dbReference type="ARBA" id="ARBA00022567"/>
    </source>
</evidence>
<dbReference type="EMBL" id="NJGG01000001">
    <property type="protein sequence ID" value="OXL16387.1"/>
    <property type="molecule type" value="Genomic_DNA"/>
</dbReference>
<evidence type="ECO:0000256" key="3">
    <source>
        <dbReference type="ARBA" id="ARBA00011233"/>
    </source>
</evidence>
<keyword evidence="6" id="KW-0479">Metal-binding</keyword>
<dbReference type="Gene3D" id="3.40.50.1000">
    <property type="entry name" value="HAD superfamily/HAD-like"/>
    <property type="match status" value="1"/>
</dbReference>
<dbReference type="GO" id="GO:0019253">
    <property type="term" value="P:reductive pentose-phosphate cycle"/>
    <property type="evidence" value="ECO:0007669"/>
    <property type="project" value="UniProtKB-KW"/>
</dbReference>
<keyword evidence="7" id="KW-0378">Hydrolase</keyword>
<evidence type="ECO:0000256" key="4">
    <source>
        <dbReference type="ARBA" id="ARBA00013078"/>
    </source>
</evidence>
<evidence type="ECO:0000256" key="8">
    <source>
        <dbReference type="ARBA" id="ARBA00022842"/>
    </source>
</evidence>
<evidence type="ECO:0000256" key="9">
    <source>
        <dbReference type="ARBA" id="ARBA00023277"/>
    </source>
</evidence>
<reference evidence="11 12" key="1">
    <citation type="submission" date="2017-06" db="EMBL/GenBank/DDBJ databases">
        <title>Reclassification of a Polynucleobacter cosmopolitanus strain isolated from tropical Lake Victoria as Polynucleobacter victoriensis comb. nov.</title>
        <authorList>
            <person name="Hahn M.W."/>
        </authorList>
    </citation>
    <scope>NUCLEOTIDE SEQUENCE [LARGE SCALE GENOMIC DNA]</scope>
    <source>
        <strain evidence="11 12">MWH-MoIso2</strain>
    </source>
</reference>
<evidence type="ECO:0000313" key="12">
    <source>
        <dbReference type="Proteomes" id="UP000215188"/>
    </source>
</evidence>
<dbReference type="GO" id="GO:0006281">
    <property type="term" value="P:DNA repair"/>
    <property type="evidence" value="ECO:0007669"/>
    <property type="project" value="TreeGrafter"/>
</dbReference>
<dbReference type="EC" id="3.1.3.18" evidence="4"/>
<proteinExistence type="predicted"/>
<keyword evidence="5" id="KW-0113">Calvin cycle</keyword>
<organism evidence="11 12">
    <name type="scientific">Polynucleobacter cosmopolitanus</name>
    <dbReference type="NCBI Taxonomy" id="351345"/>
    <lineage>
        <taxon>Bacteria</taxon>
        <taxon>Pseudomonadati</taxon>
        <taxon>Pseudomonadota</taxon>
        <taxon>Betaproteobacteria</taxon>
        <taxon>Burkholderiales</taxon>
        <taxon>Burkholderiaceae</taxon>
        <taxon>Polynucleobacter</taxon>
    </lineage>
</organism>
<dbReference type="SFLD" id="SFLDG01129">
    <property type="entry name" value="C1.5:_HAD__Beta-PGM__Phosphata"/>
    <property type="match status" value="1"/>
</dbReference>
<dbReference type="InterPro" id="IPR023198">
    <property type="entry name" value="PGP-like_dom2"/>
</dbReference>
<dbReference type="PANTHER" id="PTHR43434:SF23">
    <property type="entry name" value="PHOSPHOGLYCOLATE PHOSPHATASE"/>
    <property type="match status" value="1"/>
</dbReference>
<comment type="function">
    <text evidence="10">Specifically catalyzes the dephosphorylation of 2-phosphoglycolate. Is involved in the dissimilation of the intracellular 2-phosphoglycolate formed during the DNA repair of 3'-phosphoglycolate ends, a major class of DNA lesions induced by oxidative stress.</text>
</comment>
<keyword evidence="9" id="KW-0119">Carbohydrate metabolism</keyword>
<dbReference type="SUPFAM" id="SSF56784">
    <property type="entry name" value="HAD-like"/>
    <property type="match status" value="1"/>
</dbReference>
<comment type="pathway">
    <text evidence="2">Organic acid metabolism; glycolate biosynthesis; glycolate from 2-phosphoglycolate: step 1/1.</text>
</comment>
<dbReference type="InterPro" id="IPR023214">
    <property type="entry name" value="HAD_sf"/>
</dbReference>
<dbReference type="InterPro" id="IPR050155">
    <property type="entry name" value="HAD-like_hydrolase_sf"/>
</dbReference>
<dbReference type="InterPro" id="IPR006439">
    <property type="entry name" value="HAD-SF_hydro_IA"/>
</dbReference>
<evidence type="ECO:0000256" key="2">
    <source>
        <dbReference type="ARBA" id="ARBA00004818"/>
    </source>
</evidence>
<dbReference type="Gene3D" id="1.10.150.240">
    <property type="entry name" value="Putative phosphatase, domain 2"/>
    <property type="match status" value="1"/>
</dbReference>
<dbReference type="SFLD" id="SFLDG01135">
    <property type="entry name" value="C1.5.6:_HAD__Beta-PGM__Phospha"/>
    <property type="match status" value="1"/>
</dbReference>
<comment type="catalytic activity">
    <reaction evidence="1">
        <text>2-phosphoglycolate + H2O = glycolate + phosphate</text>
        <dbReference type="Rhea" id="RHEA:14369"/>
        <dbReference type="ChEBI" id="CHEBI:15377"/>
        <dbReference type="ChEBI" id="CHEBI:29805"/>
        <dbReference type="ChEBI" id="CHEBI:43474"/>
        <dbReference type="ChEBI" id="CHEBI:58033"/>
        <dbReference type="EC" id="3.1.3.18"/>
    </reaction>
</comment>
<keyword evidence="8" id="KW-0460">Magnesium</keyword>
<evidence type="ECO:0000256" key="1">
    <source>
        <dbReference type="ARBA" id="ARBA00000830"/>
    </source>
</evidence>
<evidence type="ECO:0000313" key="11">
    <source>
        <dbReference type="EMBL" id="OXL16387.1"/>
    </source>
</evidence>
<dbReference type="FunFam" id="3.40.50.1000:FF:000022">
    <property type="entry name" value="Phosphoglycolate phosphatase"/>
    <property type="match status" value="1"/>
</dbReference>
<comment type="subunit">
    <text evidence="3">Homotrimer.</text>
</comment>
<gene>
    <name evidence="11" type="primary">gph</name>
    <name evidence="11" type="ORF">AOC33_04810</name>
</gene>
<dbReference type="PANTHER" id="PTHR43434">
    <property type="entry name" value="PHOSPHOGLYCOLATE PHOSPHATASE"/>
    <property type="match status" value="1"/>
</dbReference>
<comment type="caution">
    <text evidence="11">The sequence shown here is derived from an EMBL/GenBank/DDBJ whole genome shotgun (WGS) entry which is preliminary data.</text>
</comment>
<dbReference type="NCBIfam" id="TIGR01549">
    <property type="entry name" value="HAD-SF-IA-v1"/>
    <property type="match status" value="1"/>
</dbReference>
<keyword evidence="12" id="KW-1185">Reference proteome</keyword>
<dbReference type="Proteomes" id="UP000215188">
    <property type="component" value="Unassembled WGS sequence"/>
</dbReference>
<name>A0A229FWK3_9BURK</name>
<protein>
    <recommendedName>
        <fullName evidence="4">phosphoglycolate phosphatase</fullName>
        <ecNumber evidence="4">3.1.3.18</ecNumber>
    </recommendedName>
</protein>
<dbReference type="SFLD" id="SFLDS00003">
    <property type="entry name" value="Haloacid_Dehalogenase"/>
    <property type="match status" value="1"/>
</dbReference>
<evidence type="ECO:0000256" key="7">
    <source>
        <dbReference type="ARBA" id="ARBA00022801"/>
    </source>
</evidence>
<dbReference type="InterPro" id="IPR041492">
    <property type="entry name" value="HAD_2"/>
</dbReference>
<dbReference type="InterPro" id="IPR036412">
    <property type="entry name" value="HAD-like_sf"/>
</dbReference>
<evidence type="ECO:0000256" key="10">
    <source>
        <dbReference type="ARBA" id="ARBA00059247"/>
    </source>
</evidence>
<dbReference type="GO" id="GO:0008967">
    <property type="term" value="F:phosphoglycolate phosphatase activity"/>
    <property type="evidence" value="ECO:0007669"/>
    <property type="project" value="UniProtKB-EC"/>
</dbReference>